<keyword evidence="2" id="KW-0325">Glycoprotein</keyword>
<dbReference type="Proteomes" id="UP001214094">
    <property type="component" value="Plasmid unnamedA"/>
</dbReference>
<dbReference type="InterPro" id="IPR052063">
    <property type="entry name" value="Polysaccharide_Lyase_1"/>
</dbReference>
<dbReference type="PANTHER" id="PTHR42970">
    <property type="entry name" value="PECTATE LYASE C-RELATED"/>
    <property type="match status" value="1"/>
</dbReference>
<dbReference type="RefSeq" id="WP_051659422.1">
    <property type="nucleotide sequence ID" value="NZ_CP015881.1"/>
</dbReference>
<proteinExistence type="predicted"/>
<keyword evidence="4" id="KW-0614">Plasmid</keyword>
<dbReference type="InterPro" id="IPR011050">
    <property type="entry name" value="Pectin_lyase_fold/virulence"/>
</dbReference>
<keyword evidence="5" id="KW-1185">Reference proteome</keyword>
<evidence type="ECO:0000313" key="5">
    <source>
        <dbReference type="Proteomes" id="UP001214094"/>
    </source>
</evidence>
<gene>
    <name evidence="4" type="ORF">P4B07_25330</name>
</gene>
<dbReference type="PANTHER" id="PTHR42970:SF1">
    <property type="entry name" value="PECTATE LYASE C-RELATED"/>
    <property type="match status" value="1"/>
</dbReference>
<name>A0ABY8HLV7_ENSAD</name>
<geneLocation type="plasmid" evidence="4 5">
    <name>unnamedA</name>
</geneLocation>
<evidence type="ECO:0000256" key="2">
    <source>
        <dbReference type="ARBA" id="ARBA00023180"/>
    </source>
</evidence>
<reference evidence="4 5" key="1">
    <citation type="submission" date="2023-03" db="EMBL/GenBank/DDBJ databases">
        <title>Comparative genome and transcriptome analysis combination mining strategies for increasing vitamin B12 production of Ensifer adhaerens strain.</title>
        <authorList>
            <person name="Yongheng L."/>
        </authorList>
    </citation>
    <scope>NUCLEOTIDE SEQUENCE [LARGE SCALE GENOMIC DNA]</scope>
    <source>
        <strain evidence="4 5">Casida A-T305</strain>
        <plasmid evidence="4 5">unnamedA</plasmid>
    </source>
</reference>
<dbReference type="Gene3D" id="2.160.20.10">
    <property type="entry name" value="Single-stranded right-handed beta-helix, Pectin lyase-like"/>
    <property type="match status" value="1"/>
</dbReference>
<evidence type="ECO:0008006" key="6">
    <source>
        <dbReference type="Google" id="ProtNLM"/>
    </source>
</evidence>
<keyword evidence="1" id="KW-0479">Metal-binding</keyword>
<evidence type="ECO:0000313" key="4">
    <source>
        <dbReference type="EMBL" id="WFP93072.1"/>
    </source>
</evidence>
<protein>
    <recommendedName>
        <fullName evidence="6">Pectate lyase</fullName>
    </recommendedName>
</protein>
<evidence type="ECO:0000256" key="3">
    <source>
        <dbReference type="SAM" id="MobiDB-lite"/>
    </source>
</evidence>
<organism evidence="4 5">
    <name type="scientific">Ensifer adhaerens</name>
    <name type="common">Sinorhizobium morelense</name>
    <dbReference type="NCBI Taxonomy" id="106592"/>
    <lineage>
        <taxon>Bacteria</taxon>
        <taxon>Pseudomonadati</taxon>
        <taxon>Pseudomonadota</taxon>
        <taxon>Alphaproteobacteria</taxon>
        <taxon>Hyphomicrobiales</taxon>
        <taxon>Rhizobiaceae</taxon>
        <taxon>Sinorhizobium/Ensifer group</taxon>
        <taxon>Ensifer</taxon>
    </lineage>
</organism>
<dbReference type="SUPFAM" id="SSF51126">
    <property type="entry name" value="Pectin lyase-like"/>
    <property type="match status" value="1"/>
</dbReference>
<sequence>MPIEIVMPRTSPRAPRSAGHFGSRSFQQQTRRAKAFQHGARTLALLSAFLGVAASATEPQMVAFPGAEGHGKMAQGGRGGRIIQVTSLEDSGPGTLRECIEATGARNCVFRVSGIIQLKSSLVIGEDNNSVSILGQTAPGGGILLTIDQTNDELRHTPLVAKQTHDVIVRHLRIRPRLPNSVKNVHAAVIENSQRVYFDHTSMSWATDENVSTYSNTTDITIANSIFAEGLNKHSKCTLLGADPRVPQNITFWRNACISNNDRNPDNNHYGKSCIEIVNNVFFNARSEWGEVFSQYPGGTPISYVGNYFKAGPSTVEKTYAIKWQNVESAGQPQIYESGNELWAPPSKSLQLLSPGTDQFVVNRPPCPLAVDTLLAAGEAYEEVRGQSGAFPRDDLDVAWIKDMGAQGERGAGRMVVAPGEIPAIKEADAYADEDGDGMADSVEEKFGGVVGVNDAWEPASTGGGTRFDQFMEWLSQERIAGRYPN</sequence>
<feature type="region of interest" description="Disordered" evidence="3">
    <location>
        <begin position="1"/>
        <end position="23"/>
    </location>
</feature>
<dbReference type="GeneID" id="29521837"/>
<dbReference type="EMBL" id="CP121309">
    <property type="protein sequence ID" value="WFP93072.1"/>
    <property type="molecule type" value="Genomic_DNA"/>
</dbReference>
<dbReference type="InterPro" id="IPR012334">
    <property type="entry name" value="Pectin_lyas_fold"/>
</dbReference>
<accession>A0ABY8HLV7</accession>
<evidence type="ECO:0000256" key="1">
    <source>
        <dbReference type="ARBA" id="ARBA00022723"/>
    </source>
</evidence>